<name>A0A8C1IQB9_CYPCA</name>
<dbReference type="Proteomes" id="UP000694427">
    <property type="component" value="Unplaced"/>
</dbReference>
<feature type="repeat" description="WD" evidence="11">
    <location>
        <begin position="989"/>
        <end position="1030"/>
    </location>
</feature>
<dbReference type="PANTHER" id="PTHR17583">
    <property type="entry name" value="PHOSPHOINOSITIDE 3-KINASE REGULATORY SUBUNIT 4"/>
    <property type="match status" value="1"/>
</dbReference>
<feature type="coiled-coil region" evidence="12">
    <location>
        <begin position="930"/>
        <end position="961"/>
    </location>
</feature>
<dbReference type="GO" id="GO:0034271">
    <property type="term" value="C:phosphatidylinositol 3-kinase complex, class III, type I"/>
    <property type="evidence" value="ECO:0007669"/>
    <property type="project" value="TreeGrafter"/>
</dbReference>
<dbReference type="AlphaFoldDB" id="A0A8C1IQB9"/>
<sequence length="1190" mass="133818">MGNQLAGIAPSQILSVDSYFSDIHDYEYDKSLGSTRFFKVARAKHREGLVVVKVFAIQDPSLPLTSYKQELEELKIRLHSCQNCLPFQKATLTEKAAILFRQYVRDNLYDRISTRPFLNNVEKKWIAFQLLNAVDQAHKSGVRHGDIKTENVMVTSWNWVLLTDFASFKPTYLPEDNPADFNYFFDTSRRRTCYIAPERFVDGSMFATESDQTTPLVDLSSNSQRTRGELKQPMDIFSAGCVIAELFTEGVPLFDLSQLLAYRKGLFQTEQVLMKIEDHSIRELVAQMVQREPEKRLTAEEYLKQQRGKAFPEIFYTFLQPYMAQFAKETFQSADERVLVIRKNLENILNNLCSVGQMGKSEKQEKASQELSSSKEQGLVVLVSVITSCLQTLRFCDSKLAALELILHLAGRLNVEIVLDRITPYLLHFCNDSMPRVRAEAVRTLTKVLALVKEVPRNDVNIYPEYILPGIAHLAQDEATIVRLAYAENIAHLAETALRFLELVQENNLSSEQDINGEDTEDTLQPNENYDSELQALHEMVQQKVVTLLSDPENIVKQTLMENGITRLCVFFGRQKANDVLLSHMITFLNDKNDWHLRGAFFDSIVGVAAYVGWQSSSILKPLLQQGLSDVEEFVIYKALNALTCMCQLGLLQKPHIYEFVSDIAPFLCHPNLWIRYGAVGFITVVAQHLNIADIYCKLMPHLNPFITQPIIQIDKEIVLLSVLKEPVSRSIFDYALRSKDIGSLFRHLLLRQKKRNGSIPECPVPEDPAIAQLLKKLLSQGMTEAEEDKLLALKDFMLKSNKAKANIIDQSHLSDGAHSGVIDLGTLGITGRQVDLIKPKQESEDKRARKHMKQDSNLNEEWKSMFGSLDPPSLAQTPSTVPNVLVPSSGGEPNGALAGERLQSESGAMQPRKTTALPNIQVVQSVTGASTYQRRITTCKAELQQLVQQKREQCNAERMAKQMMESAEWESRPPLPGWHPKGLLVAHLHEHKSAVNRIRVSDEHSIFATCSNDGTVKIWDSQKMEGKTTTTRSVLTYSRIGGHVKTLTFCQGSHYLAVASDNGSIQLLAVEANKPPKSPKFQPFSSRFLDPKDEGCAVDVHHFNSGAQTVLAYATVNGFLVGWDLRSNTNAWTLRHDLRLGLITSFAVDMHQCWLCVGKSAFVHGIYCSPADGNPLLLTAGSDMRIRCG</sequence>
<dbReference type="GO" id="GO:0005776">
    <property type="term" value="C:autophagosome"/>
    <property type="evidence" value="ECO:0007669"/>
    <property type="project" value="UniProtKB-SubCell"/>
</dbReference>
<dbReference type="SMART" id="SM00220">
    <property type="entry name" value="S_TKc"/>
    <property type="match status" value="1"/>
</dbReference>
<evidence type="ECO:0000256" key="9">
    <source>
        <dbReference type="ARBA" id="ARBA00022840"/>
    </source>
</evidence>
<dbReference type="InterPro" id="IPR016024">
    <property type="entry name" value="ARM-type_fold"/>
</dbReference>
<comment type="subcellular location">
    <subcellularLocation>
        <location evidence="1">Cytoplasmic vesicle</location>
        <location evidence="1">Autophagosome</location>
    </subcellularLocation>
</comment>
<dbReference type="SUPFAM" id="SSF50978">
    <property type="entry name" value="WD40 repeat-like"/>
    <property type="match status" value="1"/>
</dbReference>
<evidence type="ECO:0000256" key="4">
    <source>
        <dbReference type="ARBA" id="ARBA00022574"/>
    </source>
</evidence>
<dbReference type="SUPFAM" id="SSF48371">
    <property type="entry name" value="ARM repeat"/>
    <property type="match status" value="1"/>
</dbReference>
<dbReference type="InterPro" id="IPR008271">
    <property type="entry name" value="Ser/Thr_kinase_AS"/>
</dbReference>
<evidence type="ECO:0000256" key="6">
    <source>
        <dbReference type="ARBA" id="ARBA00022737"/>
    </source>
</evidence>
<dbReference type="PROSITE" id="PS50077">
    <property type="entry name" value="HEAT_REPEAT"/>
    <property type="match status" value="1"/>
</dbReference>
<protein>
    <recommendedName>
        <fullName evidence="2">non-specific serine/threonine protein kinase</fullName>
        <ecNumber evidence="2">2.7.11.1</ecNumber>
    </recommendedName>
</protein>
<dbReference type="EC" id="2.7.11.1" evidence="2"/>
<feature type="region of interest" description="Disordered" evidence="13">
    <location>
        <begin position="870"/>
        <end position="899"/>
    </location>
</feature>
<dbReference type="SUPFAM" id="SSF56112">
    <property type="entry name" value="Protein kinase-like (PK-like)"/>
    <property type="match status" value="1"/>
</dbReference>
<dbReference type="InterPro" id="IPR011009">
    <property type="entry name" value="Kinase-like_dom_sf"/>
</dbReference>
<evidence type="ECO:0000256" key="12">
    <source>
        <dbReference type="SAM" id="Coils"/>
    </source>
</evidence>
<evidence type="ECO:0000256" key="10">
    <source>
        <dbReference type="PROSITE-ProRule" id="PRU00103"/>
    </source>
</evidence>
<evidence type="ECO:0000313" key="16">
    <source>
        <dbReference type="Proteomes" id="UP000694427"/>
    </source>
</evidence>
<dbReference type="GO" id="GO:0004674">
    <property type="term" value="F:protein serine/threonine kinase activity"/>
    <property type="evidence" value="ECO:0007669"/>
    <property type="project" value="UniProtKB-KW"/>
</dbReference>
<dbReference type="InterPro" id="IPR011989">
    <property type="entry name" value="ARM-like"/>
</dbReference>
<evidence type="ECO:0000256" key="1">
    <source>
        <dbReference type="ARBA" id="ARBA00004419"/>
    </source>
</evidence>
<evidence type="ECO:0000256" key="11">
    <source>
        <dbReference type="PROSITE-ProRule" id="PRU00221"/>
    </source>
</evidence>
<dbReference type="FunFam" id="1.25.10.10:FF:000100">
    <property type="entry name" value="phosphoinositide 3-kinase regulatory subunit 4"/>
    <property type="match status" value="1"/>
</dbReference>
<dbReference type="PROSITE" id="PS50082">
    <property type="entry name" value="WD_REPEATS_2"/>
    <property type="match status" value="1"/>
</dbReference>
<dbReference type="PROSITE" id="PS50011">
    <property type="entry name" value="PROTEIN_KINASE_DOM"/>
    <property type="match status" value="1"/>
</dbReference>
<dbReference type="InterPro" id="IPR055231">
    <property type="entry name" value="2AA_helical"/>
</dbReference>
<reference evidence="15" key="2">
    <citation type="submission" date="2025-09" db="UniProtKB">
        <authorList>
            <consortium name="Ensembl"/>
        </authorList>
    </citation>
    <scope>IDENTIFICATION</scope>
</reference>
<dbReference type="PANTHER" id="PTHR17583:SF0">
    <property type="entry name" value="PHOSPHOINOSITIDE 3-KINASE REGULATORY SUBUNIT 4"/>
    <property type="match status" value="1"/>
</dbReference>
<dbReference type="FunFam" id="1.10.510.10:FF:000497">
    <property type="entry name" value="Phosphoinositide 3-kinase regulatory subunit"/>
    <property type="match status" value="1"/>
</dbReference>
<dbReference type="GO" id="GO:0071561">
    <property type="term" value="C:nucleus-vacuole junction"/>
    <property type="evidence" value="ECO:0007669"/>
    <property type="project" value="TreeGrafter"/>
</dbReference>
<keyword evidence="3" id="KW-0723">Serine/threonine-protein kinase</keyword>
<dbReference type="FunFam" id="2.130.10.10:FF:000319">
    <property type="entry name" value="Phosphoinositide 3-kinase regulatory subunit 4"/>
    <property type="match status" value="1"/>
</dbReference>
<dbReference type="Gene3D" id="1.10.510.10">
    <property type="entry name" value="Transferase(Phosphotransferase) domain 1"/>
    <property type="match status" value="1"/>
</dbReference>
<evidence type="ECO:0000259" key="14">
    <source>
        <dbReference type="PROSITE" id="PS50011"/>
    </source>
</evidence>
<dbReference type="InterPro" id="IPR021133">
    <property type="entry name" value="HEAT_type_2"/>
</dbReference>
<dbReference type="Pfam" id="PF22956">
    <property type="entry name" value="VPS15-like_hel"/>
    <property type="match status" value="1"/>
</dbReference>
<dbReference type="InterPro" id="IPR001680">
    <property type="entry name" value="WD40_rpt"/>
</dbReference>
<dbReference type="GO" id="GO:0016236">
    <property type="term" value="P:macroautophagy"/>
    <property type="evidence" value="ECO:0007669"/>
    <property type="project" value="InterPro"/>
</dbReference>
<keyword evidence="7" id="KW-0547">Nucleotide-binding</keyword>
<dbReference type="GO" id="GO:0045324">
    <property type="term" value="P:late endosome to vacuole transport"/>
    <property type="evidence" value="ECO:0007669"/>
    <property type="project" value="InterPro"/>
</dbReference>
<keyword evidence="4 11" id="KW-0853">WD repeat</keyword>
<evidence type="ECO:0000256" key="8">
    <source>
        <dbReference type="ARBA" id="ARBA00022777"/>
    </source>
</evidence>
<keyword evidence="8" id="KW-0418">Kinase</keyword>
<dbReference type="InterPro" id="IPR036322">
    <property type="entry name" value="WD40_repeat_dom_sf"/>
</dbReference>
<dbReference type="Pfam" id="PF00400">
    <property type="entry name" value="WD40"/>
    <property type="match status" value="1"/>
</dbReference>
<dbReference type="SMART" id="SM00320">
    <property type="entry name" value="WD40"/>
    <property type="match status" value="2"/>
</dbReference>
<dbReference type="InterPro" id="IPR045162">
    <property type="entry name" value="Vps15-like"/>
</dbReference>
<keyword evidence="16" id="KW-1185">Reference proteome</keyword>
<dbReference type="GO" id="GO:0006623">
    <property type="term" value="P:protein targeting to vacuole"/>
    <property type="evidence" value="ECO:0007669"/>
    <property type="project" value="TreeGrafter"/>
</dbReference>
<proteinExistence type="predicted"/>
<feature type="repeat" description="HEAT" evidence="10">
    <location>
        <begin position="467"/>
        <end position="497"/>
    </location>
</feature>
<dbReference type="CDD" id="cd13980">
    <property type="entry name" value="STKc_Vps15"/>
    <property type="match status" value="1"/>
</dbReference>
<evidence type="ECO:0000256" key="2">
    <source>
        <dbReference type="ARBA" id="ARBA00012513"/>
    </source>
</evidence>
<dbReference type="GO" id="GO:0005770">
    <property type="term" value="C:late endosome"/>
    <property type="evidence" value="ECO:0007669"/>
    <property type="project" value="TreeGrafter"/>
</dbReference>
<dbReference type="Gene3D" id="1.25.10.10">
    <property type="entry name" value="Leucine-rich Repeat Variant"/>
    <property type="match status" value="2"/>
</dbReference>
<keyword evidence="12" id="KW-0175">Coiled coil</keyword>
<keyword evidence="9" id="KW-0067">ATP-binding</keyword>
<keyword evidence="5" id="KW-0808">Transferase</keyword>
<dbReference type="PROSITE" id="PS00108">
    <property type="entry name" value="PROTEIN_KINASE_ST"/>
    <property type="match status" value="1"/>
</dbReference>
<dbReference type="InterPro" id="IPR015943">
    <property type="entry name" value="WD40/YVTN_repeat-like_dom_sf"/>
</dbReference>
<dbReference type="FunFam" id="1.25.10.10:FF:001214">
    <property type="entry name" value="Phosphoinositide-3-kinase, regulatory subunit 4"/>
    <property type="match status" value="1"/>
</dbReference>
<evidence type="ECO:0000256" key="5">
    <source>
        <dbReference type="ARBA" id="ARBA00022679"/>
    </source>
</evidence>
<dbReference type="Pfam" id="PF00069">
    <property type="entry name" value="Pkinase"/>
    <property type="match status" value="1"/>
</dbReference>
<dbReference type="GO" id="GO:0005524">
    <property type="term" value="F:ATP binding"/>
    <property type="evidence" value="ECO:0007669"/>
    <property type="project" value="UniProtKB-KW"/>
</dbReference>
<dbReference type="Ensembl" id="ENSCCRT00010022923.1">
    <property type="protein sequence ID" value="ENSCCRP00010020940.1"/>
    <property type="gene ID" value="ENSCCRG00010009028.1"/>
</dbReference>
<dbReference type="InterPro" id="IPR000719">
    <property type="entry name" value="Prot_kinase_dom"/>
</dbReference>
<feature type="domain" description="Protein kinase" evidence="14">
    <location>
        <begin position="26"/>
        <end position="319"/>
    </location>
</feature>
<keyword evidence="6" id="KW-0677">Repeat</keyword>
<dbReference type="GO" id="GO:0034272">
    <property type="term" value="C:phosphatidylinositol 3-kinase complex, class III, type II"/>
    <property type="evidence" value="ECO:0007669"/>
    <property type="project" value="TreeGrafter"/>
</dbReference>
<accession>A0A8C1IQB9</accession>
<evidence type="ECO:0000256" key="13">
    <source>
        <dbReference type="SAM" id="MobiDB-lite"/>
    </source>
</evidence>
<evidence type="ECO:0000256" key="3">
    <source>
        <dbReference type="ARBA" id="ARBA00022527"/>
    </source>
</evidence>
<evidence type="ECO:0000256" key="7">
    <source>
        <dbReference type="ARBA" id="ARBA00022741"/>
    </source>
</evidence>
<evidence type="ECO:0000313" key="15">
    <source>
        <dbReference type="Ensembl" id="ENSCCRP00010020940.1"/>
    </source>
</evidence>
<dbReference type="PROSITE" id="PS50294">
    <property type="entry name" value="WD_REPEATS_REGION"/>
    <property type="match status" value="1"/>
</dbReference>
<reference evidence="15" key="1">
    <citation type="submission" date="2025-08" db="UniProtKB">
        <authorList>
            <consortium name="Ensembl"/>
        </authorList>
    </citation>
    <scope>IDENTIFICATION</scope>
</reference>
<organism evidence="15 16">
    <name type="scientific">Cyprinus carpio</name>
    <name type="common">Common carp</name>
    <dbReference type="NCBI Taxonomy" id="7962"/>
    <lineage>
        <taxon>Eukaryota</taxon>
        <taxon>Metazoa</taxon>
        <taxon>Chordata</taxon>
        <taxon>Craniata</taxon>
        <taxon>Vertebrata</taxon>
        <taxon>Euteleostomi</taxon>
        <taxon>Actinopterygii</taxon>
        <taxon>Neopterygii</taxon>
        <taxon>Teleostei</taxon>
        <taxon>Ostariophysi</taxon>
        <taxon>Cypriniformes</taxon>
        <taxon>Cyprinidae</taxon>
        <taxon>Cyprininae</taxon>
        <taxon>Cyprinus</taxon>
    </lineage>
</organism>
<dbReference type="Gene3D" id="2.130.10.10">
    <property type="entry name" value="YVTN repeat-like/Quinoprotein amine dehydrogenase"/>
    <property type="match status" value="1"/>
</dbReference>